<evidence type="ECO:0000313" key="2">
    <source>
        <dbReference type="EMBL" id="GKG98501.1"/>
    </source>
</evidence>
<reference evidence="2" key="2">
    <citation type="submission" date="2022-01" db="EMBL/GenBank/DDBJ databases">
        <title>Novel bile acid biosynthetic pathways are enriched in the microbiome of centenarians.</title>
        <authorList>
            <person name="Sato Y."/>
            <person name="Atarashi K."/>
            <person name="Plichta R.D."/>
            <person name="Arai Y."/>
            <person name="Sasajima S."/>
            <person name="Kearney M.S."/>
            <person name="Suda W."/>
            <person name="Takeshita K."/>
            <person name="Sasaki T."/>
            <person name="Okamoto S."/>
            <person name="Skelly N.A."/>
            <person name="Okamura Y."/>
            <person name="Vlamakis H."/>
            <person name="Li Y."/>
            <person name="Tanoue T."/>
            <person name="Takei H."/>
            <person name="Nittono H."/>
            <person name="Narushima S."/>
            <person name="Irie J."/>
            <person name="Itoh H."/>
            <person name="Moriya K."/>
            <person name="Sugiura Y."/>
            <person name="Suematsu M."/>
            <person name="Moritoki N."/>
            <person name="Shibata S."/>
            <person name="Littman R.D."/>
            <person name="Fischbach A.M."/>
            <person name="Uwamino Y."/>
            <person name="Inoue T."/>
            <person name="Honda A."/>
            <person name="Hattori M."/>
            <person name="Murai T."/>
            <person name="Xavier J.R."/>
            <person name="Hirose N."/>
            <person name="Honda K."/>
        </authorList>
    </citation>
    <scope>NUCLEOTIDE SEQUENCE</scope>
    <source>
        <strain evidence="2">CE91-St55</strain>
    </source>
</reference>
<feature type="transmembrane region" description="Helical" evidence="1">
    <location>
        <begin position="37"/>
        <end position="59"/>
    </location>
</feature>
<gene>
    <name evidence="2" type="ORF">CE91St55_04830</name>
    <name evidence="3" type="ORF">DXD79_32375</name>
</gene>
<keyword evidence="1" id="KW-0472">Membrane</keyword>
<name>A0A374NYB9_9FIRM</name>
<feature type="transmembrane region" description="Helical" evidence="1">
    <location>
        <begin position="7"/>
        <end position="25"/>
    </location>
</feature>
<evidence type="ECO:0000313" key="4">
    <source>
        <dbReference type="Proteomes" id="UP000263014"/>
    </source>
</evidence>
<dbReference type="Proteomes" id="UP000263014">
    <property type="component" value="Unassembled WGS sequence"/>
</dbReference>
<dbReference type="EMBL" id="BQNJ01000001">
    <property type="protein sequence ID" value="GKG98501.1"/>
    <property type="molecule type" value="Genomic_DNA"/>
</dbReference>
<accession>A0A374NYB9</accession>
<organism evidence="3 4">
    <name type="scientific">Hungatella hathewayi</name>
    <dbReference type="NCBI Taxonomy" id="154046"/>
    <lineage>
        <taxon>Bacteria</taxon>
        <taxon>Bacillati</taxon>
        <taxon>Bacillota</taxon>
        <taxon>Clostridia</taxon>
        <taxon>Lachnospirales</taxon>
        <taxon>Lachnospiraceae</taxon>
        <taxon>Hungatella</taxon>
    </lineage>
</organism>
<dbReference type="EMBL" id="QSON01000033">
    <property type="protein sequence ID" value="RGI95218.1"/>
    <property type="molecule type" value="Genomic_DNA"/>
</dbReference>
<keyword evidence="1" id="KW-1133">Transmembrane helix</keyword>
<keyword evidence="1" id="KW-0812">Transmembrane</keyword>
<comment type="caution">
    <text evidence="3">The sequence shown here is derived from an EMBL/GenBank/DDBJ whole genome shotgun (WGS) entry which is preliminary data.</text>
</comment>
<dbReference type="Proteomes" id="UP001055091">
    <property type="component" value="Unassembled WGS sequence"/>
</dbReference>
<reference evidence="3 4" key="1">
    <citation type="submission" date="2018-08" db="EMBL/GenBank/DDBJ databases">
        <title>A genome reference for cultivated species of the human gut microbiota.</title>
        <authorList>
            <person name="Zou Y."/>
            <person name="Xue W."/>
            <person name="Luo G."/>
        </authorList>
    </citation>
    <scope>NUCLEOTIDE SEQUENCE [LARGE SCALE GENOMIC DNA]</scope>
    <source>
        <strain evidence="3 4">TM09-12</strain>
    </source>
</reference>
<sequence>MKNIINIIKCFIFLGAGFLLLFVPYNKIQSAFPKAPAPIVVKVIGVIVLICGIVIALMYSGM</sequence>
<dbReference type="RefSeq" id="WP_117624119.1">
    <property type="nucleotide sequence ID" value="NZ_BQNJ01000001.1"/>
</dbReference>
<dbReference type="AlphaFoldDB" id="A0A374NYB9"/>
<protein>
    <submittedName>
        <fullName evidence="3">Uncharacterized protein</fullName>
    </submittedName>
</protein>
<proteinExistence type="predicted"/>
<evidence type="ECO:0000256" key="1">
    <source>
        <dbReference type="SAM" id="Phobius"/>
    </source>
</evidence>
<evidence type="ECO:0000313" key="3">
    <source>
        <dbReference type="EMBL" id="RGI95218.1"/>
    </source>
</evidence>